<evidence type="ECO:0008006" key="5">
    <source>
        <dbReference type="Google" id="ProtNLM"/>
    </source>
</evidence>
<feature type="signal peptide" evidence="2">
    <location>
        <begin position="1"/>
        <end position="24"/>
    </location>
</feature>
<dbReference type="OrthoDB" id="375824at2759"/>
<keyword evidence="1" id="KW-0472">Membrane</keyword>
<sequence>MNFNNSLTLFALFLCFVLIESCSCKDQEANSSAVPTLDPRILEFSTQIEKERRTNDLIQMSLFTGTIITAILSVIGFVVHDHFRFVKYVNEEVKNG</sequence>
<keyword evidence="1" id="KW-1133">Transmembrane helix</keyword>
<feature type="chain" id="PRO_5013141288" description="Variable surface protein" evidence="2">
    <location>
        <begin position="25"/>
        <end position="96"/>
    </location>
</feature>
<keyword evidence="4" id="KW-1185">Reference proteome</keyword>
<name>A0A1Y1JI18_PLAGO</name>
<protein>
    <recommendedName>
        <fullName evidence="5">Variable surface protein</fullName>
    </recommendedName>
</protein>
<evidence type="ECO:0000313" key="4">
    <source>
        <dbReference type="Proteomes" id="UP000195521"/>
    </source>
</evidence>
<evidence type="ECO:0000256" key="1">
    <source>
        <dbReference type="SAM" id="Phobius"/>
    </source>
</evidence>
<gene>
    <name evidence="3" type="ORF">PGO_070080</name>
</gene>
<comment type="caution">
    <text evidence="3">The sequence shown here is derived from an EMBL/GenBank/DDBJ whole genome shotgun (WGS) entry which is preliminary data.</text>
</comment>
<dbReference type="OMA" id="YVRDVKW"/>
<dbReference type="EMBL" id="BDQF01000008">
    <property type="protein sequence ID" value="GAW80093.1"/>
    <property type="molecule type" value="Genomic_DNA"/>
</dbReference>
<dbReference type="AlphaFoldDB" id="A0A1Y1JI18"/>
<dbReference type="GeneID" id="39746806"/>
<accession>A0A1Y1JI18</accession>
<proteinExistence type="predicted"/>
<dbReference type="RefSeq" id="XP_028542682.1">
    <property type="nucleotide sequence ID" value="XM_028686881.1"/>
</dbReference>
<reference evidence="4" key="1">
    <citation type="submission" date="2017-04" db="EMBL/GenBank/DDBJ databases">
        <title>Plasmodium gonderi genome.</title>
        <authorList>
            <person name="Arisue N."/>
            <person name="Honma H."/>
            <person name="Kawai S."/>
            <person name="Tougan T."/>
            <person name="Tanabe K."/>
            <person name="Horii T."/>
        </authorList>
    </citation>
    <scope>NUCLEOTIDE SEQUENCE [LARGE SCALE GENOMIC DNA]</scope>
    <source>
        <strain evidence="4">ATCC 30045</strain>
    </source>
</reference>
<evidence type="ECO:0000313" key="3">
    <source>
        <dbReference type="EMBL" id="GAW80093.1"/>
    </source>
</evidence>
<organism evidence="3 4">
    <name type="scientific">Plasmodium gonderi</name>
    <dbReference type="NCBI Taxonomy" id="77519"/>
    <lineage>
        <taxon>Eukaryota</taxon>
        <taxon>Sar</taxon>
        <taxon>Alveolata</taxon>
        <taxon>Apicomplexa</taxon>
        <taxon>Aconoidasida</taxon>
        <taxon>Haemosporida</taxon>
        <taxon>Plasmodiidae</taxon>
        <taxon>Plasmodium</taxon>
        <taxon>Plasmodium (Plasmodium)</taxon>
    </lineage>
</organism>
<evidence type="ECO:0000256" key="2">
    <source>
        <dbReference type="SAM" id="SignalP"/>
    </source>
</evidence>
<feature type="transmembrane region" description="Helical" evidence="1">
    <location>
        <begin position="57"/>
        <end position="79"/>
    </location>
</feature>
<keyword evidence="1" id="KW-0812">Transmembrane</keyword>
<dbReference type="Proteomes" id="UP000195521">
    <property type="component" value="Unassembled WGS sequence"/>
</dbReference>
<dbReference type="Pfam" id="PF09716">
    <property type="entry name" value="ETRAMP"/>
    <property type="match status" value="1"/>
</dbReference>
<keyword evidence="2" id="KW-0732">Signal</keyword>